<keyword evidence="2 4" id="KW-0663">Pyridoxal phosphate</keyword>
<feature type="modified residue" description="N6-(pyridoxal phosphate)lysine" evidence="4">
    <location>
        <position position="212"/>
    </location>
</feature>
<reference evidence="5 6" key="1">
    <citation type="submission" date="2015-06" db="EMBL/GenBank/DDBJ databases">
        <title>The Genome Sequence of Enterococcus durans 4EA1.</title>
        <authorList>
            <consortium name="The Broad Institute Genomics Platform"/>
            <consortium name="The Broad Institute Genome Sequencing Center for Infectious Disease"/>
            <person name="Earl A.M."/>
            <person name="Van Tyne D."/>
            <person name="Lebreton F."/>
            <person name="Saavedra J.T."/>
            <person name="Gilmore M.S."/>
            <person name="Manson Mcguire A."/>
            <person name="Clock S."/>
            <person name="Crupain M."/>
            <person name="Rangan U."/>
            <person name="Young S."/>
            <person name="Abouelleil A."/>
            <person name="Cao P."/>
            <person name="Chapman S.B."/>
            <person name="Griggs A."/>
            <person name="Priest M."/>
            <person name="Shea T."/>
            <person name="Wortman J."/>
            <person name="Nusbaum C."/>
            <person name="Birren B."/>
        </authorList>
    </citation>
    <scope>NUCLEOTIDE SEQUENCE [LARGE SCALE GENOMIC DNA]</scope>
    <source>
        <strain evidence="5 6">4EA1</strain>
    </source>
</reference>
<sequence length="366" mass="40123">MSVSNEKFNLKEVINASGRMTVLGVSKVSEAVLEAQRFGGTHFFEMADLSEKTGGYLAQLLGVDDVQIVSSASAGIAQSIAAVIGQGSLNHVYHPYSDTIKKKEIILPKGHNVDYGTSVELMVQQGGGKVVEAGYANMCTPEHLEMMITEQTAAILYIKSHHTVQKSMLTISEAVEVAKKNDLPLIVDAAAEEDLLKYTQLGADLVIYSGAKAIEGPSAGMVIGKNPYVSWVRMQSKGIGRSMKIGKENILGFTQAVEDYLQNGSESGESMKKRLQPFIEELNKIEHLDAKIVQDPAGREIYRASVKVTGKSAKTVISELKEQNPAIYTREYQANNGIIEFDIRSVDQKEMKKIIQRLKEIVKERA</sequence>
<dbReference type="EMBL" id="LEPB01000002">
    <property type="protein sequence ID" value="RCA11751.1"/>
    <property type="molecule type" value="Genomic_DNA"/>
</dbReference>
<dbReference type="Pfam" id="PF03841">
    <property type="entry name" value="SelA"/>
    <property type="match status" value="1"/>
</dbReference>
<dbReference type="RefSeq" id="WP_081133982.1">
    <property type="nucleotide sequence ID" value="NZ_CP022930.1"/>
</dbReference>
<dbReference type="InterPro" id="IPR018319">
    <property type="entry name" value="SelA-like"/>
</dbReference>
<comment type="caution">
    <text evidence="5">The sequence shown here is derived from an EMBL/GenBank/DDBJ whole genome shotgun (WGS) entry which is preliminary data.</text>
</comment>
<dbReference type="FunFam" id="3.40.640.10:FF:000056">
    <property type="entry name" value="SelA-like pyridoxal phosphate-dependent enzyme"/>
    <property type="match status" value="1"/>
</dbReference>
<keyword evidence="5" id="KW-0808">Transferase</keyword>
<dbReference type="PANTHER" id="PTHR32328">
    <property type="entry name" value="L-SERYL-TRNA(SEC) SELENIUM TRANSFERASE"/>
    <property type="match status" value="1"/>
</dbReference>
<dbReference type="Proteomes" id="UP000252797">
    <property type="component" value="Unassembled WGS sequence"/>
</dbReference>
<dbReference type="PANTHER" id="PTHR32328:SF0">
    <property type="entry name" value="L-SERYL-TRNA(SEC) SELENIUM TRANSFERASE"/>
    <property type="match status" value="1"/>
</dbReference>
<evidence type="ECO:0000313" key="6">
    <source>
        <dbReference type="Proteomes" id="UP000252797"/>
    </source>
</evidence>
<dbReference type="AlphaFoldDB" id="A0A367CGJ9"/>
<evidence type="ECO:0000256" key="1">
    <source>
        <dbReference type="ARBA" id="ARBA00001933"/>
    </source>
</evidence>
<accession>A0A367CGJ9</accession>
<organism evidence="5 6">
    <name type="scientific">Enterococcus durans</name>
    <dbReference type="NCBI Taxonomy" id="53345"/>
    <lineage>
        <taxon>Bacteria</taxon>
        <taxon>Bacillati</taxon>
        <taxon>Bacillota</taxon>
        <taxon>Bacilli</taxon>
        <taxon>Lactobacillales</taxon>
        <taxon>Enterococcaceae</taxon>
        <taxon>Enterococcus</taxon>
    </lineage>
</organism>
<dbReference type="Gene3D" id="3.40.640.10">
    <property type="entry name" value="Type I PLP-dependent aspartate aminotransferase-like (Major domain)"/>
    <property type="match status" value="1"/>
</dbReference>
<comment type="similarity">
    <text evidence="3">Belongs to the SelA family.</text>
</comment>
<dbReference type="NCBIfam" id="TIGR01437">
    <property type="entry name" value="selA_rel"/>
    <property type="match status" value="1"/>
</dbReference>
<dbReference type="GO" id="GO:0004125">
    <property type="term" value="F:L-seryl-tRNA(Sec) selenium transferase activity"/>
    <property type="evidence" value="ECO:0007669"/>
    <property type="project" value="TreeGrafter"/>
</dbReference>
<dbReference type="InterPro" id="IPR015424">
    <property type="entry name" value="PyrdxlP-dep_Trfase"/>
</dbReference>
<gene>
    <name evidence="5" type="ORF">EA71_00665</name>
</gene>
<protein>
    <submittedName>
        <fullName evidence="5">L-seryl-tRNA(Ser) seleniumtransferase</fullName>
    </submittedName>
</protein>
<proteinExistence type="inferred from homology"/>
<evidence type="ECO:0000256" key="3">
    <source>
        <dbReference type="ARBA" id="ARBA00044507"/>
    </source>
</evidence>
<dbReference type="STRING" id="53345.LIU_04525"/>
<comment type="cofactor">
    <cofactor evidence="1 4">
        <name>pyridoxal 5'-phosphate</name>
        <dbReference type="ChEBI" id="CHEBI:597326"/>
    </cofactor>
</comment>
<evidence type="ECO:0000256" key="4">
    <source>
        <dbReference type="PIRSR" id="PIRSR618319-50"/>
    </source>
</evidence>
<dbReference type="SUPFAM" id="SSF53383">
    <property type="entry name" value="PLP-dependent transferases"/>
    <property type="match status" value="1"/>
</dbReference>
<dbReference type="GeneID" id="56743313"/>
<name>A0A367CGJ9_9ENTE</name>
<dbReference type="InterPro" id="IPR006337">
    <property type="entry name" value="DgaE-like"/>
</dbReference>
<evidence type="ECO:0000313" key="5">
    <source>
        <dbReference type="EMBL" id="RCA11751.1"/>
    </source>
</evidence>
<dbReference type="InterPro" id="IPR015421">
    <property type="entry name" value="PyrdxlP-dep_Trfase_major"/>
</dbReference>
<evidence type="ECO:0000256" key="2">
    <source>
        <dbReference type="ARBA" id="ARBA00022898"/>
    </source>
</evidence>